<keyword evidence="1" id="KW-0175">Coiled coil</keyword>
<feature type="transmembrane region" description="Helical" evidence="2">
    <location>
        <begin position="430"/>
        <end position="462"/>
    </location>
</feature>
<dbReference type="InterPro" id="IPR003864">
    <property type="entry name" value="CSC1/OSCA1-like_7TM"/>
</dbReference>
<dbReference type="GO" id="GO:0005886">
    <property type="term" value="C:plasma membrane"/>
    <property type="evidence" value="ECO:0007669"/>
    <property type="project" value="TreeGrafter"/>
</dbReference>
<accession>A0A8J8T737</accession>
<feature type="coiled-coil region" evidence="1">
    <location>
        <begin position="139"/>
        <end position="173"/>
    </location>
</feature>
<organism evidence="4 5">
    <name type="scientific">Halteria grandinella</name>
    <dbReference type="NCBI Taxonomy" id="5974"/>
    <lineage>
        <taxon>Eukaryota</taxon>
        <taxon>Sar</taxon>
        <taxon>Alveolata</taxon>
        <taxon>Ciliophora</taxon>
        <taxon>Intramacronucleata</taxon>
        <taxon>Spirotrichea</taxon>
        <taxon>Stichotrichia</taxon>
        <taxon>Sporadotrichida</taxon>
        <taxon>Halteriidae</taxon>
        <taxon>Halteria</taxon>
    </lineage>
</organism>
<keyword evidence="2" id="KW-0472">Membrane</keyword>
<evidence type="ECO:0000313" key="5">
    <source>
        <dbReference type="Proteomes" id="UP000785679"/>
    </source>
</evidence>
<dbReference type="PANTHER" id="PTHR13018">
    <property type="entry name" value="PROBABLE MEMBRANE PROTEIN DUF221-RELATED"/>
    <property type="match status" value="1"/>
</dbReference>
<proteinExistence type="predicted"/>
<feature type="transmembrane region" description="Helical" evidence="2">
    <location>
        <begin position="385"/>
        <end position="410"/>
    </location>
</feature>
<dbReference type="EMBL" id="RRYP01003485">
    <property type="protein sequence ID" value="TNV83763.1"/>
    <property type="molecule type" value="Genomic_DNA"/>
</dbReference>
<sequence>MFSISGHVMIYKYAKIHAQVFKHKHKYSRQRVSELEISQMTLMIKGLNQNVPLSRVQYLLEQAFVFDPNQQRRQSVRAQLGQSIQKSGAKMPLLDQRKTGRIFVKHINISGKYNKIWAKKAQDYKNNLLRQQKIELLMEQDLSNVLSKLEQELQDLKRDNDLIANDIKRSKLKVDQKQNFGVAFIIFNIPDGVQEFIKDFQKVKQKPVANSYDEINIQNWSLSQAPCPSDIIWENLDKQQNFGTILNLIWLYILMFIICSFLVTPNFIYAYLEPYVEELRAEASNPIFISLLVMIQPSVTFMVNFVFVPTLVYFFSGLMGFPLKSLRYRYSLFWQLLFVIIFTVLIPITNKDSIESFWRYLAQTDVIKDLYLEIGRKFLESQDFFMTYIIQLTFVSNSFAMLDLAHWTYLKVTKGGGSTNAVKDDWYFDYAYFFAFNLSAFIIVLVFSVSAPLISILGLCYFTIRHLVDKYNFLYLYPKEFDSNGGLSLVLPRYLAFALFFFQVCMCGLLTSLFGRQTILIISIGLVGIEMIYLIIILNWGNIGIEKEEAKNEVDQVDEELREPLMGEFEDNRFCLRRGEGISNLGQRIPLAQDKYRHPFQKFISQYSEEFQ</sequence>
<dbReference type="Proteomes" id="UP000785679">
    <property type="component" value="Unassembled WGS sequence"/>
</dbReference>
<name>A0A8J8T737_HALGN</name>
<evidence type="ECO:0000313" key="4">
    <source>
        <dbReference type="EMBL" id="TNV83763.1"/>
    </source>
</evidence>
<keyword evidence="2" id="KW-1133">Transmembrane helix</keyword>
<dbReference type="PANTHER" id="PTHR13018:SF114">
    <property type="entry name" value="EXPRESSED PROTEIN"/>
    <property type="match status" value="1"/>
</dbReference>
<keyword evidence="5" id="KW-1185">Reference proteome</keyword>
<evidence type="ECO:0000256" key="2">
    <source>
        <dbReference type="SAM" id="Phobius"/>
    </source>
</evidence>
<gene>
    <name evidence="4" type="ORF">FGO68_gene13698</name>
</gene>
<dbReference type="Pfam" id="PF02714">
    <property type="entry name" value="RSN1_7TM"/>
    <property type="match status" value="1"/>
</dbReference>
<dbReference type="InterPro" id="IPR045122">
    <property type="entry name" value="Csc1-like"/>
</dbReference>
<comment type="caution">
    <text evidence="4">The sequence shown here is derived from an EMBL/GenBank/DDBJ whole genome shotgun (WGS) entry which is preliminary data.</text>
</comment>
<evidence type="ECO:0000256" key="1">
    <source>
        <dbReference type="SAM" id="Coils"/>
    </source>
</evidence>
<protein>
    <recommendedName>
        <fullName evidence="3">CSC1/OSCA1-like 7TM region domain-containing protein</fullName>
    </recommendedName>
</protein>
<feature type="domain" description="CSC1/OSCA1-like 7TM region" evidence="3">
    <location>
        <begin position="248"/>
        <end position="510"/>
    </location>
</feature>
<evidence type="ECO:0000259" key="3">
    <source>
        <dbReference type="Pfam" id="PF02714"/>
    </source>
</evidence>
<feature type="transmembrane region" description="Helical" evidence="2">
    <location>
        <begin position="494"/>
        <end position="514"/>
    </location>
</feature>
<dbReference type="OrthoDB" id="365492at2759"/>
<reference evidence="4" key="1">
    <citation type="submission" date="2019-06" db="EMBL/GenBank/DDBJ databases">
        <authorList>
            <person name="Zheng W."/>
        </authorList>
    </citation>
    <scope>NUCLEOTIDE SEQUENCE</scope>
    <source>
        <strain evidence="4">QDHG01</strain>
    </source>
</reference>
<feature type="transmembrane region" description="Helical" evidence="2">
    <location>
        <begin position="284"/>
        <end position="312"/>
    </location>
</feature>
<feature type="transmembrane region" description="Helical" evidence="2">
    <location>
        <begin position="520"/>
        <end position="541"/>
    </location>
</feature>
<keyword evidence="2" id="KW-0812">Transmembrane</keyword>
<feature type="transmembrane region" description="Helical" evidence="2">
    <location>
        <begin position="332"/>
        <end position="349"/>
    </location>
</feature>
<dbReference type="AlphaFoldDB" id="A0A8J8T737"/>
<dbReference type="GO" id="GO:0005227">
    <property type="term" value="F:calcium-activated cation channel activity"/>
    <property type="evidence" value="ECO:0007669"/>
    <property type="project" value="InterPro"/>
</dbReference>
<feature type="transmembrane region" description="Helical" evidence="2">
    <location>
        <begin position="249"/>
        <end position="272"/>
    </location>
</feature>